<feature type="compositionally biased region" description="Basic and acidic residues" evidence="1">
    <location>
        <begin position="39"/>
        <end position="58"/>
    </location>
</feature>
<feature type="compositionally biased region" description="Low complexity" evidence="1">
    <location>
        <begin position="519"/>
        <end position="535"/>
    </location>
</feature>
<feature type="compositionally biased region" description="Low complexity" evidence="1">
    <location>
        <begin position="214"/>
        <end position="230"/>
    </location>
</feature>
<organism evidence="2 3">
    <name type="scientific">Aspergillus nanangensis</name>
    <dbReference type="NCBI Taxonomy" id="2582783"/>
    <lineage>
        <taxon>Eukaryota</taxon>
        <taxon>Fungi</taxon>
        <taxon>Dikarya</taxon>
        <taxon>Ascomycota</taxon>
        <taxon>Pezizomycotina</taxon>
        <taxon>Eurotiomycetes</taxon>
        <taxon>Eurotiomycetidae</taxon>
        <taxon>Eurotiales</taxon>
        <taxon>Aspergillaceae</taxon>
        <taxon>Aspergillus</taxon>
        <taxon>Aspergillus subgen. Circumdati</taxon>
    </lineage>
</organism>
<evidence type="ECO:0000256" key="1">
    <source>
        <dbReference type="SAM" id="MobiDB-lite"/>
    </source>
</evidence>
<evidence type="ECO:0000313" key="3">
    <source>
        <dbReference type="Proteomes" id="UP001194746"/>
    </source>
</evidence>
<accession>A0AAD4CUQ5</accession>
<feature type="compositionally biased region" description="Basic and acidic residues" evidence="1">
    <location>
        <begin position="78"/>
        <end position="91"/>
    </location>
</feature>
<gene>
    <name evidence="2" type="ORF">FE257_000396</name>
</gene>
<feature type="compositionally biased region" description="Polar residues" evidence="1">
    <location>
        <begin position="695"/>
        <end position="707"/>
    </location>
</feature>
<protein>
    <submittedName>
        <fullName evidence="2">Uncharacterized protein</fullName>
    </submittedName>
</protein>
<sequence length="758" mass="82822">MRGYRRNIRRSEFEFSSAVDLTELDPDQRRRMVHSGSRALEKDSQSKGRDYSSFDIKRKGLPGASASRPDERSDDSDGSLHDGATDRPKYVLHLENEMTAVLGLKDAAESENLGHSTLPKLGQNQASSDRGSDVSREFEALANKRGGADGGGSYFDSSSIMSTTTSDPDVSPLLPPWDKADRPLHSGQCNDCRPQVEQNTAKADARQRNAVRYFSSSPFPSPRLAPLSASMTSSSTRQPAPPVEFSLSEPHGEHRRGSSAPLQLRPIPSVSSLGTDLDPNRPSRGPMLAPANLSRVSLPSDLDLGNDEKDSIEQHVSTATVPSTADDPGSHTQHKGRSTMVKIVGKIRRPSNSANADPKTAAPTGSSPSQPQHRSPLDRLSGLFARPHGRSEPQSQQHLLHQPVTKPLPSSPGPRTPEFEISSPSMDRLHPVSSQPSTPGQHFNRSPGHSRPSSALENATFQGQPPPPGGYFAPFNPDSFSRFRDPQESTTHLAQPTHADNPDIRIPSPTRIPQHTDSGRSGSSGNRSLSPRSPRFVPPPLQQQQYNTTHLTSPVPSPVPRTPPSRGRSQDCSYAEDLHLRSRSPKAFAPRPNEKHIPSTDVTDPAHILGTFRSSNPRLSRIGDQERPWKLSLPGLDDEAGTFATCRRHTTAGALPSQDEDRLPTYEEDGENHPHPPALSDEKSSASPSRPPREVTSQQQQQYNQHPTRGHGRSLNNIDAPVELPVRREDDSGEEITMSSTAYPGQEWRPLGFSEWDP</sequence>
<dbReference type="Proteomes" id="UP001194746">
    <property type="component" value="Unassembled WGS sequence"/>
</dbReference>
<feature type="region of interest" description="Disordered" evidence="1">
    <location>
        <begin position="114"/>
        <end position="293"/>
    </location>
</feature>
<keyword evidence="3" id="KW-1185">Reference proteome</keyword>
<feature type="compositionally biased region" description="Polar residues" evidence="1">
    <location>
        <begin position="314"/>
        <end position="323"/>
    </location>
</feature>
<dbReference type="EMBL" id="VCAU01000010">
    <property type="protein sequence ID" value="KAF9892807.1"/>
    <property type="molecule type" value="Genomic_DNA"/>
</dbReference>
<feature type="compositionally biased region" description="Polar residues" evidence="1">
    <location>
        <begin position="451"/>
        <end position="461"/>
    </location>
</feature>
<proteinExistence type="predicted"/>
<feature type="compositionally biased region" description="Low complexity" evidence="1">
    <location>
        <begin position="157"/>
        <end position="166"/>
    </location>
</feature>
<feature type="compositionally biased region" description="Polar residues" evidence="1">
    <location>
        <begin position="542"/>
        <end position="551"/>
    </location>
</feature>
<feature type="region of interest" description="Disordered" evidence="1">
    <location>
        <begin position="313"/>
        <end position="758"/>
    </location>
</feature>
<reference evidence="2" key="2">
    <citation type="submission" date="2020-02" db="EMBL/GenBank/DDBJ databases">
        <authorList>
            <person name="Gilchrist C.L.M."/>
            <person name="Chooi Y.-H."/>
        </authorList>
    </citation>
    <scope>NUCLEOTIDE SEQUENCE</scope>
    <source>
        <strain evidence="2">MST-FP2251</strain>
    </source>
</reference>
<feature type="compositionally biased region" description="Basic and acidic residues" evidence="1">
    <location>
        <begin position="130"/>
        <end position="139"/>
    </location>
</feature>
<name>A0AAD4CUQ5_ASPNN</name>
<reference evidence="2" key="1">
    <citation type="journal article" date="2019" name="Beilstein J. Org. Chem.">
        <title>Nanangenines: drimane sesquiterpenoids as the dominant metabolite cohort of a novel Australian fungus, Aspergillus nanangensis.</title>
        <authorList>
            <person name="Lacey H.J."/>
            <person name="Gilchrist C.L.M."/>
            <person name="Crombie A."/>
            <person name="Kalaitzis J.A."/>
            <person name="Vuong D."/>
            <person name="Rutledge P.J."/>
            <person name="Turner P."/>
            <person name="Pitt J.I."/>
            <person name="Lacey E."/>
            <person name="Chooi Y.H."/>
            <person name="Piggott A.M."/>
        </authorList>
    </citation>
    <scope>NUCLEOTIDE SEQUENCE</scope>
    <source>
        <strain evidence="2">MST-FP2251</strain>
    </source>
</reference>
<feature type="compositionally biased region" description="Polar residues" evidence="1">
    <location>
        <begin position="432"/>
        <end position="444"/>
    </location>
</feature>
<evidence type="ECO:0000313" key="2">
    <source>
        <dbReference type="EMBL" id="KAF9892807.1"/>
    </source>
</evidence>
<comment type="caution">
    <text evidence="2">The sequence shown here is derived from an EMBL/GenBank/DDBJ whole genome shotgun (WGS) entry which is preliminary data.</text>
</comment>
<feature type="region of interest" description="Disordered" evidence="1">
    <location>
        <begin position="26"/>
        <end position="91"/>
    </location>
</feature>
<feature type="compositionally biased region" description="Polar residues" evidence="1">
    <location>
        <begin position="363"/>
        <end position="373"/>
    </location>
</feature>
<dbReference type="AlphaFoldDB" id="A0AAD4CUQ5"/>